<sequence>MEEQWKVVLCLKEAKHVFQGRKNWNGTHTYWNTGFCCFFSRVVVVISRWKCLVIVKIFPGRTRKQENSAKPSFATDQLTYAFDWTNR</sequence>
<dbReference type="EMBL" id="BGPR01000064">
    <property type="protein sequence ID" value="GBL89264.1"/>
    <property type="molecule type" value="Genomic_DNA"/>
</dbReference>
<comment type="caution">
    <text evidence="1">The sequence shown here is derived from an EMBL/GenBank/DDBJ whole genome shotgun (WGS) entry which is preliminary data.</text>
</comment>
<accession>A0A4Y2BDR5</accession>
<dbReference type="Proteomes" id="UP000499080">
    <property type="component" value="Unassembled WGS sequence"/>
</dbReference>
<keyword evidence="2" id="KW-1185">Reference proteome</keyword>
<gene>
    <name evidence="1" type="ORF">AVEN_225808_1</name>
</gene>
<evidence type="ECO:0000313" key="1">
    <source>
        <dbReference type="EMBL" id="GBL89264.1"/>
    </source>
</evidence>
<organism evidence="1 2">
    <name type="scientific">Araneus ventricosus</name>
    <name type="common">Orbweaver spider</name>
    <name type="synonym">Epeira ventricosa</name>
    <dbReference type="NCBI Taxonomy" id="182803"/>
    <lineage>
        <taxon>Eukaryota</taxon>
        <taxon>Metazoa</taxon>
        <taxon>Ecdysozoa</taxon>
        <taxon>Arthropoda</taxon>
        <taxon>Chelicerata</taxon>
        <taxon>Arachnida</taxon>
        <taxon>Araneae</taxon>
        <taxon>Araneomorphae</taxon>
        <taxon>Entelegynae</taxon>
        <taxon>Araneoidea</taxon>
        <taxon>Araneidae</taxon>
        <taxon>Araneus</taxon>
    </lineage>
</organism>
<name>A0A4Y2BDR5_ARAVE</name>
<dbReference type="AlphaFoldDB" id="A0A4Y2BDR5"/>
<reference evidence="1 2" key="1">
    <citation type="journal article" date="2019" name="Sci. Rep.">
        <title>Orb-weaving spider Araneus ventricosus genome elucidates the spidroin gene catalogue.</title>
        <authorList>
            <person name="Kono N."/>
            <person name="Nakamura H."/>
            <person name="Ohtoshi R."/>
            <person name="Moran D.A.P."/>
            <person name="Shinohara A."/>
            <person name="Yoshida Y."/>
            <person name="Fujiwara M."/>
            <person name="Mori M."/>
            <person name="Tomita M."/>
            <person name="Arakawa K."/>
        </authorList>
    </citation>
    <scope>NUCLEOTIDE SEQUENCE [LARGE SCALE GENOMIC DNA]</scope>
</reference>
<protein>
    <submittedName>
        <fullName evidence="1">Uncharacterized protein</fullName>
    </submittedName>
</protein>
<evidence type="ECO:0000313" key="2">
    <source>
        <dbReference type="Proteomes" id="UP000499080"/>
    </source>
</evidence>
<proteinExistence type="predicted"/>